<evidence type="ECO:0000256" key="3">
    <source>
        <dbReference type="ARBA" id="ARBA00012759"/>
    </source>
</evidence>
<keyword evidence="5" id="KW-0833">Ubl conjugation pathway</keyword>
<comment type="similarity">
    <text evidence="2">Belongs to the peptidase C19 family.</text>
</comment>
<dbReference type="PROSITE" id="PS00972">
    <property type="entry name" value="USP_1"/>
    <property type="match status" value="1"/>
</dbReference>
<evidence type="ECO:0000256" key="8">
    <source>
        <dbReference type="ARBA" id="ARBA00026136"/>
    </source>
</evidence>
<dbReference type="Pfam" id="PF19718">
    <property type="entry name" value="USP47_C"/>
    <property type="match status" value="1"/>
</dbReference>
<keyword evidence="4" id="KW-0645">Protease</keyword>
<feature type="compositionally biased region" description="Polar residues" evidence="11">
    <location>
        <begin position="271"/>
        <end position="297"/>
    </location>
</feature>
<evidence type="ECO:0000259" key="12">
    <source>
        <dbReference type="PROSITE" id="PS50235"/>
    </source>
</evidence>
<dbReference type="Pfam" id="PF00443">
    <property type="entry name" value="UCH"/>
    <property type="match status" value="1"/>
</dbReference>
<feature type="compositionally biased region" description="Polar residues" evidence="11">
    <location>
        <begin position="619"/>
        <end position="630"/>
    </location>
</feature>
<dbReference type="EC" id="3.4.19.12" evidence="3"/>
<dbReference type="GO" id="GO:0005634">
    <property type="term" value="C:nucleus"/>
    <property type="evidence" value="ECO:0007669"/>
    <property type="project" value="TreeGrafter"/>
</dbReference>
<dbReference type="InterPro" id="IPR045578">
    <property type="entry name" value="USP47_C"/>
</dbReference>
<dbReference type="GO" id="GO:0006508">
    <property type="term" value="P:proteolysis"/>
    <property type="evidence" value="ECO:0007669"/>
    <property type="project" value="UniProtKB-KW"/>
</dbReference>
<feature type="region of interest" description="Disordered" evidence="11">
    <location>
        <begin position="246"/>
        <end position="331"/>
    </location>
</feature>
<feature type="domain" description="USP" evidence="12">
    <location>
        <begin position="383"/>
        <end position="781"/>
    </location>
</feature>
<dbReference type="InterPro" id="IPR050164">
    <property type="entry name" value="Peptidase_C19"/>
</dbReference>
<dbReference type="PANTHER" id="PTHR24006:SF702">
    <property type="entry name" value="UBIQUITIN CARBOXYL-TERMINAL HYDROLASE 47"/>
    <property type="match status" value="1"/>
</dbReference>
<keyword evidence="6 14" id="KW-0378">Hydrolase</keyword>
<name>A0A9C5ZRU7_9MUSC</name>
<protein>
    <recommendedName>
        <fullName evidence="8">Ubiquitin carboxyl-terminal hydrolase 47</fullName>
        <ecNumber evidence="3">3.4.19.12</ecNumber>
    </recommendedName>
    <alternativeName>
        <fullName evidence="9">Ubiquitin thioesterase 47</fullName>
    </alternativeName>
    <alternativeName>
        <fullName evidence="10">Ubiquitin-specific-processing protease 47</fullName>
    </alternativeName>
</protein>
<feature type="region of interest" description="Disordered" evidence="11">
    <location>
        <begin position="673"/>
        <end position="696"/>
    </location>
</feature>
<keyword evidence="7" id="KW-0788">Thiol protease</keyword>
<evidence type="ECO:0000256" key="1">
    <source>
        <dbReference type="ARBA" id="ARBA00000707"/>
    </source>
</evidence>
<dbReference type="GO" id="GO:0016579">
    <property type="term" value="P:protein deubiquitination"/>
    <property type="evidence" value="ECO:0007669"/>
    <property type="project" value="InterPro"/>
</dbReference>
<dbReference type="InterPro" id="IPR038765">
    <property type="entry name" value="Papain-like_cys_pep_sf"/>
</dbReference>
<dbReference type="CDD" id="cd02659">
    <property type="entry name" value="peptidase_C19C"/>
    <property type="match status" value="1"/>
</dbReference>
<dbReference type="Gene3D" id="3.90.70.10">
    <property type="entry name" value="Cysteine proteinases"/>
    <property type="match status" value="1"/>
</dbReference>
<dbReference type="SUPFAM" id="SSF54001">
    <property type="entry name" value="Cysteine proteinases"/>
    <property type="match status" value="1"/>
</dbReference>
<dbReference type="PANTHER" id="PTHR24006">
    <property type="entry name" value="UBIQUITIN CARBOXYL-TERMINAL HYDROLASE"/>
    <property type="match status" value="1"/>
</dbReference>
<dbReference type="RefSeq" id="XP_037900957.1">
    <property type="nucleotide sequence ID" value="XM_038045029.1"/>
</dbReference>
<feature type="compositionally biased region" description="Low complexity" evidence="11">
    <location>
        <begin position="1145"/>
        <end position="1158"/>
    </location>
</feature>
<feature type="region of interest" description="Disordered" evidence="11">
    <location>
        <begin position="1134"/>
        <end position="1164"/>
    </location>
</feature>
<evidence type="ECO:0000256" key="2">
    <source>
        <dbReference type="ARBA" id="ARBA00009085"/>
    </source>
</evidence>
<comment type="catalytic activity">
    <reaction evidence="1">
        <text>Thiol-dependent hydrolysis of ester, thioester, amide, peptide and isopeptide bonds formed by the C-terminal Gly of ubiquitin (a 76-residue protein attached to proteins as an intracellular targeting signal).</text>
        <dbReference type="EC" id="3.4.19.12"/>
    </reaction>
</comment>
<organism evidence="13 14">
    <name type="scientific">Glossina fuscipes</name>
    <dbReference type="NCBI Taxonomy" id="7396"/>
    <lineage>
        <taxon>Eukaryota</taxon>
        <taxon>Metazoa</taxon>
        <taxon>Ecdysozoa</taxon>
        <taxon>Arthropoda</taxon>
        <taxon>Hexapoda</taxon>
        <taxon>Insecta</taxon>
        <taxon>Pterygota</taxon>
        <taxon>Neoptera</taxon>
        <taxon>Endopterygota</taxon>
        <taxon>Diptera</taxon>
        <taxon>Brachycera</taxon>
        <taxon>Muscomorpha</taxon>
        <taxon>Hippoboscoidea</taxon>
        <taxon>Glossinidae</taxon>
        <taxon>Glossina</taxon>
    </lineage>
</organism>
<feature type="region of interest" description="Disordered" evidence="11">
    <location>
        <begin position="619"/>
        <end position="656"/>
    </location>
</feature>
<feature type="compositionally biased region" description="Low complexity" evidence="11">
    <location>
        <begin position="631"/>
        <end position="647"/>
    </location>
</feature>
<evidence type="ECO:0000256" key="11">
    <source>
        <dbReference type="SAM" id="MobiDB-lite"/>
    </source>
</evidence>
<feature type="region of interest" description="Disordered" evidence="11">
    <location>
        <begin position="1557"/>
        <end position="1579"/>
    </location>
</feature>
<evidence type="ECO:0000256" key="7">
    <source>
        <dbReference type="ARBA" id="ARBA00022807"/>
    </source>
</evidence>
<evidence type="ECO:0000256" key="5">
    <source>
        <dbReference type="ARBA" id="ARBA00022786"/>
    </source>
</evidence>
<gene>
    <name evidence="14" type="primary">LOC119645113</name>
</gene>
<dbReference type="GO" id="GO:0004843">
    <property type="term" value="F:cysteine-type deubiquitinase activity"/>
    <property type="evidence" value="ECO:0007669"/>
    <property type="project" value="UniProtKB-EC"/>
</dbReference>
<dbReference type="InterPro" id="IPR018200">
    <property type="entry name" value="USP_CS"/>
</dbReference>
<evidence type="ECO:0000313" key="14">
    <source>
        <dbReference type="RefSeq" id="XP_037900957.1"/>
    </source>
</evidence>
<evidence type="ECO:0000256" key="6">
    <source>
        <dbReference type="ARBA" id="ARBA00022801"/>
    </source>
</evidence>
<proteinExistence type="inferred from homology"/>
<dbReference type="GeneID" id="119645113"/>
<dbReference type="PROSITE" id="PS00973">
    <property type="entry name" value="USP_2"/>
    <property type="match status" value="1"/>
</dbReference>
<evidence type="ECO:0000256" key="10">
    <source>
        <dbReference type="ARBA" id="ARBA00032453"/>
    </source>
</evidence>
<dbReference type="Proteomes" id="UP000092443">
    <property type="component" value="Unplaced"/>
</dbReference>
<dbReference type="KEGG" id="gfs:119645113"/>
<sequence>MHCCYKWVCNSSVRILLLIYSMNWTSVQWRWDFNLKLFDDYLLYNVICSVLKIFCKARIVWASIIAYMLPYYPDGNAMVQLDHENSIQCVVHDKTPDSEQRKINIVVRPPYTVGKVIADIKTQYRYDKFDLILQPNSGTDLVYLNDHQPELLYNVPGFEQKEKNYFILFPAGKWDGNVKFRYDIAMGNSAHALPNGSAAPKSLIMFNDHNISINNNGVDISTSTSSSSNIDNNNVNNIASSGVTNGANGSINHSDEDMPVLNSRGMHIPTNDANVSPPSSMTTVTNATNTDSLNLSPMSEPDPLSDDDLALGASASPPETEPMQCGAPLSLAHTSSPNFNLSQYGVYRDLSDTLIEAEKKYRLSSLPSLSPAAAGISSNNGYVGLVNQAMTCYLNSLLQALFMTPEFRNALYRWEFDNDHEAKNIPYQLQKLFLNLQTSKKSAVETTDLTRSFGWNSSEAWQQHDIQELCRVMFDALEHKFKNTKQVNLIANLYEGKMIDYVKCFDCNTEKTRADTFLDIPLPVRPFGSTAAYGSIEEALRAFVQPETLDGNNQYFCEKCNKKCDAHKGLKFKNFPYILTLHLKRFDFDYQTMHRLKLNDKVTFPQVLNLSTFITSGGNESAQTNGSIPNGSSATTDDCSTTDSGSAMEEDNWSSGITTTNSIYNVIDMNDEDQDEGIDMSSSTDHRNRINSSQHAKNGSNQYAYELFAIMIHSGSASGGHYYAYIKEFENSEWYCFNDQSVTPITQDDIQKSFGGGSSKGYYSSVYSSSTNAYMLMYRQIDPKRNEKVLRVDDFPAHIKTLAEKLGHEEELRITRSGGGSASSSNARHRPISDLALPEHIKPRVYFYNPELRKLKMTRVYITQKFDLNSVLESAYQMLSVEQFAPLTHCRLVAYDPAAERIIRSFENTTNTLFNEIRNAGDDPIEFLLEYRADGQEFEIYEPDGATWYVFMVNLSTMEMDGPFFVYSQALENNPILKRSIATRLNVSEEHLLVATTQRHKKAFAACDLLPNTETQQHLQKLARSRFKDITYLFLNVPSTDATNLEIIDIPYDGISARQDQLTPAGDAVPDGSSACTEIYDSRASGDSAQPANFSHNLDNLGGNILTTPALKFAVGHESNSEDSSLSDGDRTLVENLQNRGGGDSQISSTSHSPQLSSPEDENRQDSINRVNAFYSACYELSQSEPVVDPQATQFFHAIKLDVMDTATLLSNRHHNPYSDLDSGEDVARKPMRSYKILVDSHMKLSVLKRHIERLINVPQKYFQIHHKHDKKLLSMSQSLVYFSEGEVLSVELGKELLPEEHRAKIYFMRLSEFNNDTARVAFICEWIYTDATPVIVAKKALIAKLQRIDGVKYKTLTLDNCRLWLKGGRSPIRIYADNETMGSDVLSSASMEFIIQECEDGVSPNIGEDGLVIFVRRWYPDTLELGRFQEIALEKHSEIQNALSKLSGIPEENIAYTKVNGYFPNTNVSLLSINNAMSWISMPATVDKYPLISTVTGNMYFYKDVTTTAKELTNEERREWSAKEKSRLDRLGCISTSRFSPRRERALKIYLDPPAAGTNSTTVMPPPDANTTMIDDLS</sequence>
<dbReference type="InterPro" id="IPR001394">
    <property type="entry name" value="Peptidase_C19_UCH"/>
</dbReference>
<accession>A0A9C5ZRU7</accession>
<dbReference type="PROSITE" id="PS50235">
    <property type="entry name" value="USP_3"/>
    <property type="match status" value="1"/>
</dbReference>
<keyword evidence="13" id="KW-1185">Reference proteome</keyword>
<evidence type="ECO:0000313" key="13">
    <source>
        <dbReference type="Proteomes" id="UP000092443"/>
    </source>
</evidence>
<dbReference type="InterPro" id="IPR028889">
    <property type="entry name" value="USP"/>
</dbReference>
<evidence type="ECO:0000256" key="9">
    <source>
        <dbReference type="ARBA" id="ARBA00029910"/>
    </source>
</evidence>
<reference evidence="14" key="1">
    <citation type="submission" date="2025-08" db="UniProtKB">
        <authorList>
            <consortium name="RefSeq"/>
        </authorList>
    </citation>
    <scope>IDENTIFICATION</scope>
    <source>
        <tissue evidence="14">Whole body pupa</tissue>
    </source>
</reference>
<evidence type="ECO:0000256" key="4">
    <source>
        <dbReference type="ARBA" id="ARBA00022670"/>
    </source>
</evidence>
<feature type="compositionally biased region" description="Polar residues" evidence="11">
    <location>
        <begin position="1558"/>
        <end position="1579"/>
    </location>
</feature>
<dbReference type="GO" id="GO:0005829">
    <property type="term" value="C:cytosol"/>
    <property type="evidence" value="ECO:0007669"/>
    <property type="project" value="TreeGrafter"/>
</dbReference>
<dbReference type="Pfam" id="PF25985">
    <property type="entry name" value="Ubiquitin_USP47_N"/>
    <property type="match status" value="1"/>
</dbReference>